<sequence length="157" mass="17636">MMADIDVACGKIALQLNLTKTMLRRNGWVPDALFSFNGTTISGCSSYICLGREVNMMNEFAPELGRRKRAAKKTKNIKLRAHLFNATVLPALTYASETWALRKQDENVVSVIERSIERVMLGVTRLTQMRAGIQSSTLRQQSKIRDAAVYAKLSKIR</sequence>
<dbReference type="OrthoDB" id="5866020at2759"/>
<keyword evidence="2" id="KW-1185">Reference proteome</keyword>
<gene>
    <name evidence="1" type="primary">Acey_s0396.g675</name>
    <name evidence="1" type="ORF">Y032_0396g675</name>
</gene>
<comment type="caution">
    <text evidence="1">The sequence shown here is derived from an EMBL/GenBank/DDBJ whole genome shotgun (WGS) entry which is preliminary data.</text>
</comment>
<accession>A0A016RRJ5</accession>
<dbReference type="AlphaFoldDB" id="A0A016RRJ5"/>
<dbReference type="EMBL" id="JARK01001732">
    <property type="protein sequence ID" value="EYB80948.1"/>
    <property type="molecule type" value="Genomic_DNA"/>
</dbReference>
<evidence type="ECO:0000313" key="1">
    <source>
        <dbReference type="EMBL" id="EYB80948.1"/>
    </source>
</evidence>
<reference evidence="2" key="1">
    <citation type="journal article" date="2015" name="Nat. Genet.">
        <title>The genome and transcriptome of the zoonotic hookworm Ancylostoma ceylanicum identify infection-specific gene families.</title>
        <authorList>
            <person name="Schwarz E.M."/>
            <person name="Hu Y."/>
            <person name="Antoshechkin I."/>
            <person name="Miller M.M."/>
            <person name="Sternberg P.W."/>
            <person name="Aroian R.V."/>
        </authorList>
    </citation>
    <scope>NUCLEOTIDE SEQUENCE</scope>
    <source>
        <strain evidence="2">HY135</strain>
    </source>
</reference>
<dbReference type="Proteomes" id="UP000024635">
    <property type="component" value="Unassembled WGS sequence"/>
</dbReference>
<organism evidence="1 2">
    <name type="scientific">Ancylostoma ceylanicum</name>
    <dbReference type="NCBI Taxonomy" id="53326"/>
    <lineage>
        <taxon>Eukaryota</taxon>
        <taxon>Metazoa</taxon>
        <taxon>Ecdysozoa</taxon>
        <taxon>Nematoda</taxon>
        <taxon>Chromadorea</taxon>
        <taxon>Rhabditida</taxon>
        <taxon>Rhabditina</taxon>
        <taxon>Rhabditomorpha</taxon>
        <taxon>Strongyloidea</taxon>
        <taxon>Ancylostomatidae</taxon>
        <taxon>Ancylostomatinae</taxon>
        <taxon>Ancylostoma</taxon>
    </lineage>
</organism>
<evidence type="ECO:0000313" key="2">
    <source>
        <dbReference type="Proteomes" id="UP000024635"/>
    </source>
</evidence>
<protein>
    <recommendedName>
        <fullName evidence="3">Reverse transcriptase domain-containing protein</fullName>
    </recommendedName>
</protein>
<name>A0A016RRJ5_9BILA</name>
<evidence type="ECO:0008006" key="3">
    <source>
        <dbReference type="Google" id="ProtNLM"/>
    </source>
</evidence>
<proteinExistence type="predicted"/>